<keyword evidence="7" id="KW-1185">Reference proteome</keyword>
<organism evidence="6 7">
    <name type="scientific">Morus notabilis</name>
    <dbReference type="NCBI Taxonomy" id="981085"/>
    <lineage>
        <taxon>Eukaryota</taxon>
        <taxon>Viridiplantae</taxon>
        <taxon>Streptophyta</taxon>
        <taxon>Embryophyta</taxon>
        <taxon>Tracheophyta</taxon>
        <taxon>Spermatophyta</taxon>
        <taxon>Magnoliopsida</taxon>
        <taxon>eudicotyledons</taxon>
        <taxon>Gunneridae</taxon>
        <taxon>Pentapetalae</taxon>
        <taxon>rosids</taxon>
        <taxon>fabids</taxon>
        <taxon>Rosales</taxon>
        <taxon>Moraceae</taxon>
        <taxon>Moreae</taxon>
        <taxon>Morus</taxon>
    </lineage>
</organism>
<sequence length="934" mass="104913">MPSNSPSLFFLLLLHQSLFRRLHDLLLLSHSTARFLRRSSPIDFSVSDRFSDLIGIVSHAVRKRTPRVPISHPDNDVSPAAKQNVKLKMDASDDDVAHEIAMVLTEASQRNGTPHVSRMANRKPEAAISSPHQDGERMRTEPEITGAKFHHTNFQDGHCKKLEVEDDANDYLDNMKEGCTGKEKQNLSAVKRKTQTEIMNVESPRSLSKGLRKRSRKSLFGKDEDSPFDALQTLADLSLMMPSTISPTESSAKGKEDKTKVGSHVSDTGIQKRRQKSFPQKIRKASDEAQRSVFKGKRSSHNSAHQGKSVKPLDHTSSDTNCKREVNDSASLMTEVPSRDQLTKSRSVWKTFVSKDTNSPVQVLDGQPNIAVPSLLRRELNPKKSLSNFLSRYQARRWCAFEWFYSVIDYPWFAKSEFIEYLNHVGMGHVPRLTRVEWGVIKGSLGKPRRFSEHFLKEEKGKLNQYRESVRTHYAELRTGTREGLPTDLARPLSVGQRVIAIHPRTREMHNGTVLTVDHSRYHVQFDQPDLGVEFVMDIECMPLNPTENIPASFRKRNPFVNNFFENLKELKINEQLKGGKTDEYIKAALSLNQNNNDRLYVSPSSDDVEEFLKCKEVSGSFSLRTMLAMGKHLKIASEPPSVSQIRAKEADVQAVSELTRALDKKEAVVFELKRMNDEIFEKQKDGDNPLKDSESFKRPYAAVLLQLNEVSSALSRLRQRNTYQGISSPTLSKPVVSPSDPDGRASSLGGSYYNIRECGSQVAEIVESSRMRAQKLVGAALQAISSLEKMGKNLERVEEAIDFVNNRLLEEDFSMPAVRNSTHKDSVVTPSEQLPASASTVSATSPTPDPKLNSISNQNEPNIPSELIARCVAALLMIQKCTERPFPPAEVAQVLDSALTSLQPLCSQNLSLYEEIQKFMGIIRTQILALIPR</sequence>
<dbReference type="PANTHER" id="PTHR21689">
    <property type="entry name" value="LIN-9"/>
    <property type="match status" value="1"/>
</dbReference>
<dbReference type="Proteomes" id="UP000030645">
    <property type="component" value="Unassembled WGS sequence"/>
</dbReference>
<keyword evidence="2" id="KW-0539">Nucleus</keyword>
<protein>
    <recommendedName>
        <fullName evidence="5">DIRP domain-containing protein</fullName>
    </recommendedName>
</protein>
<reference evidence="7" key="1">
    <citation type="submission" date="2013-01" db="EMBL/GenBank/DDBJ databases">
        <title>Draft Genome Sequence of a Mulberry Tree, Morus notabilis C.K. Schneid.</title>
        <authorList>
            <person name="He N."/>
            <person name="Zhao S."/>
        </authorList>
    </citation>
    <scope>NUCLEOTIDE SEQUENCE</scope>
</reference>
<dbReference type="GO" id="GO:0017053">
    <property type="term" value="C:transcription repressor complex"/>
    <property type="evidence" value="ECO:0007669"/>
    <property type="project" value="InterPro"/>
</dbReference>
<dbReference type="PANTHER" id="PTHR21689:SF2">
    <property type="entry name" value="PROTEIN LIN-9 HOMOLOG"/>
    <property type="match status" value="1"/>
</dbReference>
<evidence type="ECO:0000313" key="7">
    <source>
        <dbReference type="Proteomes" id="UP000030645"/>
    </source>
</evidence>
<evidence type="ECO:0000256" key="2">
    <source>
        <dbReference type="ARBA" id="ARBA00023242"/>
    </source>
</evidence>
<feature type="region of interest" description="Disordered" evidence="3">
    <location>
        <begin position="202"/>
        <end position="226"/>
    </location>
</feature>
<feature type="signal peptide" evidence="4">
    <location>
        <begin position="1"/>
        <end position="19"/>
    </location>
</feature>
<proteinExistence type="predicted"/>
<evidence type="ECO:0000256" key="4">
    <source>
        <dbReference type="SAM" id="SignalP"/>
    </source>
</evidence>
<dbReference type="GO" id="GO:0005654">
    <property type="term" value="C:nucleoplasm"/>
    <property type="evidence" value="ECO:0007669"/>
    <property type="project" value="TreeGrafter"/>
</dbReference>
<dbReference type="Pfam" id="PF06584">
    <property type="entry name" value="DIRP"/>
    <property type="match status" value="1"/>
</dbReference>
<feature type="region of interest" description="Disordered" evidence="3">
    <location>
        <begin position="821"/>
        <end position="860"/>
    </location>
</feature>
<gene>
    <name evidence="6" type="ORF">L484_023558</name>
</gene>
<dbReference type="AlphaFoldDB" id="W9R711"/>
<feature type="compositionally biased region" description="Basic residues" evidence="3">
    <location>
        <begin position="210"/>
        <end position="219"/>
    </location>
</feature>
<dbReference type="SMART" id="SM01135">
    <property type="entry name" value="DIRP"/>
    <property type="match status" value="1"/>
</dbReference>
<comment type="subcellular location">
    <subcellularLocation>
        <location evidence="1">Nucleus</location>
    </subcellularLocation>
</comment>
<evidence type="ECO:0000259" key="5">
    <source>
        <dbReference type="SMART" id="SM01135"/>
    </source>
</evidence>
<keyword evidence="4" id="KW-0732">Signal</keyword>
<dbReference type="STRING" id="981085.W9R711"/>
<feature type="region of interest" description="Disordered" evidence="3">
    <location>
        <begin position="244"/>
        <end position="339"/>
    </location>
</feature>
<feature type="chain" id="PRO_5004931197" description="DIRP domain-containing protein" evidence="4">
    <location>
        <begin position="20"/>
        <end position="934"/>
    </location>
</feature>
<evidence type="ECO:0000256" key="3">
    <source>
        <dbReference type="SAM" id="MobiDB-lite"/>
    </source>
</evidence>
<feature type="region of interest" description="Disordered" evidence="3">
    <location>
        <begin position="109"/>
        <end position="137"/>
    </location>
</feature>
<feature type="region of interest" description="Disordered" evidence="3">
    <location>
        <begin position="726"/>
        <end position="749"/>
    </location>
</feature>
<accession>W9R711</accession>
<feature type="compositionally biased region" description="Low complexity" evidence="3">
    <location>
        <begin position="836"/>
        <end position="847"/>
    </location>
</feature>
<feature type="domain" description="DIRP" evidence="5">
    <location>
        <begin position="404"/>
        <end position="505"/>
    </location>
</feature>
<dbReference type="EMBL" id="KE344659">
    <property type="protein sequence ID" value="EXB74814.1"/>
    <property type="molecule type" value="Genomic_DNA"/>
</dbReference>
<dbReference type="GO" id="GO:0003677">
    <property type="term" value="F:DNA binding"/>
    <property type="evidence" value="ECO:0007669"/>
    <property type="project" value="TreeGrafter"/>
</dbReference>
<dbReference type="GO" id="GO:0006351">
    <property type="term" value="P:DNA-templated transcription"/>
    <property type="evidence" value="ECO:0007669"/>
    <property type="project" value="InterPro"/>
</dbReference>
<dbReference type="GO" id="GO:0006357">
    <property type="term" value="P:regulation of transcription by RNA polymerase II"/>
    <property type="evidence" value="ECO:0007669"/>
    <property type="project" value="TreeGrafter"/>
</dbReference>
<feature type="compositionally biased region" description="Basic and acidic residues" evidence="3">
    <location>
        <begin position="311"/>
        <end position="327"/>
    </location>
</feature>
<dbReference type="eggNOG" id="KOG1019">
    <property type="taxonomic scope" value="Eukaryota"/>
</dbReference>
<dbReference type="InterPro" id="IPR033471">
    <property type="entry name" value="DIRP"/>
</dbReference>
<evidence type="ECO:0000256" key="1">
    <source>
        <dbReference type="ARBA" id="ARBA00004123"/>
    </source>
</evidence>
<dbReference type="InterPro" id="IPR010561">
    <property type="entry name" value="LIN-9/ALY1"/>
</dbReference>
<dbReference type="GO" id="GO:0051726">
    <property type="term" value="P:regulation of cell cycle"/>
    <property type="evidence" value="ECO:0007669"/>
    <property type="project" value="TreeGrafter"/>
</dbReference>
<name>W9R711_9ROSA</name>
<evidence type="ECO:0000313" key="6">
    <source>
        <dbReference type="EMBL" id="EXB74814.1"/>
    </source>
</evidence>